<dbReference type="Pfam" id="PF00672">
    <property type="entry name" value="HAMP"/>
    <property type="match status" value="1"/>
</dbReference>
<evidence type="ECO:0000256" key="4">
    <source>
        <dbReference type="ARBA" id="ARBA00022553"/>
    </source>
</evidence>
<evidence type="ECO:0000256" key="10">
    <source>
        <dbReference type="ARBA" id="ARBA00023136"/>
    </source>
</evidence>
<dbReference type="RefSeq" id="WP_344234125.1">
    <property type="nucleotide sequence ID" value="NZ_BAAAPH010000008.1"/>
</dbReference>
<dbReference type="EC" id="2.7.13.3" evidence="3"/>
<keyword evidence="15" id="KW-1185">Reference proteome</keyword>
<dbReference type="SUPFAM" id="SSF158472">
    <property type="entry name" value="HAMP domain-like"/>
    <property type="match status" value="1"/>
</dbReference>
<keyword evidence="7 14" id="KW-0418">Kinase</keyword>
<evidence type="ECO:0000256" key="8">
    <source>
        <dbReference type="ARBA" id="ARBA00022989"/>
    </source>
</evidence>
<protein>
    <recommendedName>
        <fullName evidence="3">histidine kinase</fullName>
        <ecNumber evidence="3">2.7.13.3</ecNumber>
    </recommendedName>
</protein>
<evidence type="ECO:0000256" key="7">
    <source>
        <dbReference type="ARBA" id="ARBA00022777"/>
    </source>
</evidence>
<gene>
    <name evidence="14" type="ORF">GCM10009804_30260</name>
</gene>
<proteinExistence type="predicted"/>
<evidence type="ECO:0000256" key="1">
    <source>
        <dbReference type="ARBA" id="ARBA00000085"/>
    </source>
</evidence>
<dbReference type="Gene3D" id="1.10.287.130">
    <property type="match status" value="1"/>
</dbReference>
<dbReference type="InterPro" id="IPR003594">
    <property type="entry name" value="HATPase_dom"/>
</dbReference>
<evidence type="ECO:0000259" key="13">
    <source>
        <dbReference type="PROSITE" id="PS50885"/>
    </source>
</evidence>
<dbReference type="SMART" id="SM00304">
    <property type="entry name" value="HAMP"/>
    <property type="match status" value="1"/>
</dbReference>
<evidence type="ECO:0000256" key="2">
    <source>
        <dbReference type="ARBA" id="ARBA00004236"/>
    </source>
</evidence>
<organism evidence="14 15">
    <name type="scientific">Kribbella hippodromi</name>
    <dbReference type="NCBI Taxonomy" id="434347"/>
    <lineage>
        <taxon>Bacteria</taxon>
        <taxon>Bacillati</taxon>
        <taxon>Actinomycetota</taxon>
        <taxon>Actinomycetes</taxon>
        <taxon>Propionibacteriales</taxon>
        <taxon>Kribbellaceae</taxon>
        <taxon>Kribbella</taxon>
    </lineage>
</organism>
<dbReference type="PROSITE" id="PS50885">
    <property type="entry name" value="HAMP"/>
    <property type="match status" value="1"/>
</dbReference>
<dbReference type="Gene3D" id="6.10.340.10">
    <property type="match status" value="1"/>
</dbReference>
<keyword evidence="9" id="KW-0902">Two-component regulatory system</keyword>
<reference evidence="14 15" key="1">
    <citation type="journal article" date="2019" name="Int. J. Syst. Evol. Microbiol.">
        <title>The Global Catalogue of Microorganisms (GCM) 10K type strain sequencing project: providing services to taxonomists for standard genome sequencing and annotation.</title>
        <authorList>
            <consortium name="The Broad Institute Genomics Platform"/>
            <consortium name="The Broad Institute Genome Sequencing Center for Infectious Disease"/>
            <person name="Wu L."/>
            <person name="Ma J."/>
        </authorList>
    </citation>
    <scope>NUCLEOTIDE SEQUENCE [LARGE SCALE GENOMIC DNA]</scope>
    <source>
        <strain evidence="14 15">JCM 15572</strain>
    </source>
</reference>
<keyword evidence="6 11" id="KW-0812">Transmembrane</keyword>
<comment type="catalytic activity">
    <reaction evidence="1">
        <text>ATP + protein L-histidine = ADP + protein N-phospho-L-histidine.</text>
        <dbReference type="EC" id="2.7.13.3"/>
    </reaction>
</comment>
<dbReference type="PROSITE" id="PS50109">
    <property type="entry name" value="HIS_KIN"/>
    <property type="match status" value="1"/>
</dbReference>
<dbReference type="SMART" id="SM00387">
    <property type="entry name" value="HATPase_c"/>
    <property type="match status" value="1"/>
</dbReference>
<dbReference type="InterPro" id="IPR036097">
    <property type="entry name" value="HisK_dim/P_sf"/>
</dbReference>
<evidence type="ECO:0000256" key="9">
    <source>
        <dbReference type="ARBA" id="ARBA00023012"/>
    </source>
</evidence>
<comment type="caution">
    <text evidence="14">The sequence shown here is derived from an EMBL/GenBank/DDBJ whole genome shotgun (WGS) entry which is preliminary data.</text>
</comment>
<dbReference type="SUPFAM" id="SSF55874">
    <property type="entry name" value="ATPase domain of HSP90 chaperone/DNA topoisomerase II/histidine kinase"/>
    <property type="match status" value="1"/>
</dbReference>
<dbReference type="InterPro" id="IPR004358">
    <property type="entry name" value="Sig_transdc_His_kin-like_C"/>
</dbReference>
<dbReference type="InterPro" id="IPR003661">
    <property type="entry name" value="HisK_dim/P_dom"/>
</dbReference>
<evidence type="ECO:0000259" key="12">
    <source>
        <dbReference type="PROSITE" id="PS50109"/>
    </source>
</evidence>
<feature type="domain" description="Histidine kinase" evidence="12">
    <location>
        <begin position="260"/>
        <end position="479"/>
    </location>
</feature>
<comment type="subcellular location">
    <subcellularLocation>
        <location evidence="2">Cell membrane</location>
    </subcellularLocation>
</comment>
<dbReference type="PRINTS" id="PR00344">
    <property type="entry name" value="BCTRLSENSOR"/>
</dbReference>
<dbReference type="Pfam" id="PF02518">
    <property type="entry name" value="HATPase_c"/>
    <property type="match status" value="1"/>
</dbReference>
<accession>A0ABN2D780</accession>
<evidence type="ECO:0000313" key="14">
    <source>
        <dbReference type="EMBL" id="GAA1571858.1"/>
    </source>
</evidence>
<name>A0ABN2D780_9ACTN</name>
<dbReference type="CDD" id="cd00075">
    <property type="entry name" value="HATPase"/>
    <property type="match status" value="1"/>
</dbReference>
<dbReference type="InterPro" id="IPR005467">
    <property type="entry name" value="His_kinase_dom"/>
</dbReference>
<dbReference type="SMART" id="SM00388">
    <property type="entry name" value="HisKA"/>
    <property type="match status" value="1"/>
</dbReference>
<dbReference type="Proteomes" id="UP001501705">
    <property type="component" value="Unassembled WGS sequence"/>
</dbReference>
<dbReference type="CDD" id="cd00082">
    <property type="entry name" value="HisKA"/>
    <property type="match status" value="1"/>
</dbReference>
<evidence type="ECO:0000256" key="11">
    <source>
        <dbReference type="SAM" id="Phobius"/>
    </source>
</evidence>
<evidence type="ECO:0000313" key="15">
    <source>
        <dbReference type="Proteomes" id="UP001501705"/>
    </source>
</evidence>
<dbReference type="PANTHER" id="PTHR45436:SF5">
    <property type="entry name" value="SENSOR HISTIDINE KINASE TRCS"/>
    <property type="match status" value="1"/>
</dbReference>
<dbReference type="Gene3D" id="3.30.565.10">
    <property type="entry name" value="Histidine kinase-like ATPase, C-terminal domain"/>
    <property type="match status" value="1"/>
</dbReference>
<sequence>MNRRPLARLPLRVRLVAAVVLLVAVALVAISAIGVAVLRGQLVDRLDDQLSAVVNCYPDVPLAKNPGEPPTDGACGGRGLYRVQQRDANGTVVNDHGQATGGPEVPADAAWLKAHTGTPVTVAALDADASWRVLVKPLPENSGWVVVAAATGELDSTISELIRIDLIVGALGLLMLSIVSVVLIRAGLRPLAEVEQTAAAIAAGDLSQRVPDHPPQTELGRLCRALNTMLHQIEEAFEARAQSVATARRSEERMRRFVADAGHDLRTPLAVIRAWADHAHTGPPRDRADLERILATVGTEATRVSTLVDDLLLLARLDQQRALARQPVDVLALAIDAVRDAQLLAPDREITLAADHSTAYLVSGDDLRLRQALTNLTTNALTHTPAGTPITLTLSPGSLHDAPALILDVTDQGPGLTPEQADRVFERFYRTDAARTSTGGSGLGLSIADALITAHEGTLTLHPTPGTGATFRITLPLSSPGGGLGR</sequence>
<dbReference type="EMBL" id="BAAAPH010000008">
    <property type="protein sequence ID" value="GAA1571858.1"/>
    <property type="molecule type" value="Genomic_DNA"/>
</dbReference>
<evidence type="ECO:0000256" key="3">
    <source>
        <dbReference type="ARBA" id="ARBA00012438"/>
    </source>
</evidence>
<dbReference type="InterPro" id="IPR036890">
    <property type="entry name" value="HATPase_C_sf"/>
</dbReference>
<dbReference type="GO" id="GO:0016301">
    <property type="term" value="F:kinase activity"/>
    <property type="evidence" value="ECO:0007669"/>
    <property type="project" value="UniProtKB-KW"/>
</dbReference>
<dbReference type="PANTHER" id="PTHR45436">
    <property type="entry name" value="SENSOR HISTIDINE KINASE YKOH"/>
    <property type="match status" value="1"/>
</dbReference>
<feature type="transmembrane region" description="Helical" evidence="11">
    <location>
        <begin position="166"/>
        <end position="188"/>
    </location>
</feature>
<keyword evidence="8 11" id="KW-1133">Transmembrane helix</keyword>
<keyword evidence="4" id="KW-0597">Phosphoprotein</keyword>
<dbReference type="InterPro" id="IPR050428">
    <property type="entry name" value="TCS_sensor_his_kinase"/>
</dbReference>
<feature type="transmembrane region" description="Helical" evidence="11">
    <location>
        <begin position="15"/>
        <end position="38"/>
    </location>
</feature>
<dbReference type="SUPFAM" id="SSF47384">
    <property type="entry name" value="Homodimeric domain of signal transducing histidine kinase"/>
    <property type="match status" value="1"/>
</dbReference>
<dbReference type="CDD" id="cd06225">
    <property type="entry name" value="HAMP"/>
    <property type="match status" value="1"/>
</dbReference>
<dbReference type="Pfam" id="PF00512">
    <property type="entry name" value="HisKA"/>
    <property type="match status" value="1"/>
</dbReference>
<keyword evidence="5" id="KW-0808">Transferase</keyword>
<evidence type="ECO:0000256" key="6">
    <source>
        <dbReference type="ARBA" id="ARBA00022692"/>
    </source>
</evidence>
<feature type="domain" description="HAMP" evidence="13">
    <location>
        <begin position="185"/>
        <end position="238"/>
    </location>
</feature>
<evidence type="ECO:0000256" key="5">
    <source>
        <dbReference type="ARBA" id="ARBA00022679"/>
    </source>
</evidence>
<keyword evidence="10 11" id="KW-0472">Membrane</keyword>
<dbReference type="InterPro" id="IPR003660">
    <property type="entry name" value="HAMP_dom"/>
</dbReference>